<dbReference type="InParanoid" id="E2AL14"/>
<dbReference type="CDD" id="cd19578">
    <property type="entry name" value="serpinK_insect_SRPN2-like"/>
    <property type="match status" value="1"/>
</dbReference>
<evidence type="ECO:0000313" key="11">
    <source>
        <dbReference type="EMBL" id="EFN65867.1"/>
    </source>
</evidence>
<reference evidence="11 12" key="1">
    <citation type="journal article" date="2010" name="Science">
        <title>Genomic comparison of the ants Camponotus floridanus and Harpegnathos saltator.</title>
        <authorList>
            <person name="Bonasio R."/>
            <person name="Zhang G."/>
            <person name="Ye C."/>
            <person name="Mutti N.S."/>
            <person name="Fang X."/>
            <person name="Qin N."/>
            <person name="Donahue G."/>
            <person name="Yang P."/>
            <person name="Li Q."/>
            <person name="Li C."/>
            <person name="Zhang P."/>
            <person name="Huang Z."/>
            <person name="Berger S.L."/>
            <person name="Reinberg D."/>
            <person name="Wang J."/>
            <person name="Liebig J."/>
        </authorList>
    </citation>
    <scope>NUCLEOTIDE SEQUENCE [LARGE SCALE GENOMIC DNA]</scope>
    <source>
        <strain evidence="12">C129</strain>
    </source>
</reference>
<dbReference type="FunFam" id="2.30.39.10:FF:000030">
    <property type="entry name" value="Serpin 2"/>
    <property type="match status" value="1"/>
</dbReference>
<evidence type="ECO:0000256" key="2">
    <source>
        <dbReference type="ARBA" id="ARBA00009500"/>
    </source>
</evidence>
<dbReference type="PANTHER" id="PTHR11461">
    <property type="entry name" value="SERINE PROTEASE INHIBITOR, SERPIN"/>
    <property type="match status" value="1"/>
</dbReference>
<dbReference type="InterPro" id="IPR042185">
    <property type="entry name" value="Serpin_sf_2"/>
</dbReference>
<accession>E2AL14</accession>
<dbReference type="OMA" id="NLANIDW"/>
<keyword evidence="5 9" id="KW-0732">Signal</keyword>
<keyword evidence="4" id="KW-0646">Protease inhibitor</keyword>
<proteinExistence type="inferred from homology"/>
<dbReference type="OrthoDB" id="671595at2759"/>
<feature type="chain" id="PRO_5003157325" evidence="9">
    <location>
        <begin position="24"/>
        <end position="832"/>
    </location>
</feature>
<dbReference type="InterPro" id="IPR023796">
    <property type="entry name" value="Serpin_dom"/>
</dbReference>
<dbReference type="PROSITE" id="PS00284">
    <property type="entry name" value="SERPIN"/>
    <property type="match status" value="2"/>
</dbReference>
<evidence type="ECO:0000256" key="7">
    <source>
        <dbReference type="ARBA" id="ARBA00023180"/>
    </source>
</evidence>
<feature type="domain" description="Serpin" evidence="10">
    <location>
        <begin position="464"/>
        <end position="824"/>
    </location>
</feature>
<dbReference type="PANTHER" id="PTHR11461:SF357">
    <property type="entry name" value="SERINE PROTEASE INHIBITOR 27A"/>
    <property type="match status" value="1"/>
</dbReference>
<evidence type="ECO:0000256" key="8">
    <source>
        <dbReference type="RuleBase" id="RU000411"/>
    </source>
</evidence>
<dbReference type="EMBL" id="GL440429">
    <property type="protein sequence ID" value="EFN65867.1"/>
    <property type="molecule type" value="Genomic_DNA"/>
</dbReference>
<evidence type="ECO:0000313" key="12">
    <source>
        <dbReference type="Proteomes" id="UP000000311"/>
    </source>
</evidence>
<comment type="subcellular location">
    <subcellularLocation>
        <location evidence="1">Secreted</location>
    </subcellularLocation>
</comment>
<feature type="domain" description="Serpin" evidence="10">
    <location>
        <begin position="61"/>
        <end position="421"/>
    </location>
</feature>
<dbReference type="SUPFAM" id="SSF56574">
    <property type="entry name" value="Serpins"/>
    <property type="match status" value="2"/>
</dbReference>
<dbReference type="GO" id="GO:0004867">
    <property type="term" value="F:serine-type endopeptidase inhibitor activity"/>
    <property type="evidence" value="ECO:0007669"/>
    <property type="project" value="UniProtKB-KW"/>
</dbReference>
<evidence type="ECO:0000256" key="3">
    <source>
        <dbReference type="ARBA" id="ARBA00022525"/>
    </source>
</evidence>
<evidence type="ECO:0000256" key="5">
    <source>
        <dbReference type="ARBA" id="ARBA00022729"/>
    </source>
</evidence>
<sequence>MRSKLEYLLCFSIMLIFIKKCVCVVTPNPVETNISSQITPQTEDDEDFVPYHGERFSVFDWMLFRNLAKTNAGNILLSPISIKLALVLLYEGAQDQTARELAEVMQLPLSVLATREKFNNILKSLQAPSSAYTLNIGSRIYIDNNVLTRQRYAATVKTFYNTDVINANLSDTHTIATKVNSWISNVTNGHIEKMIDNEETLENSVMLIANGLFFKGAWRRKYFAPENTRVSKFYINANESVDVQYMHTISRFYYAESSRLGAKILRIPYDGSKFAIYIILPHMSTVDHVIKQINPFVLSSDLWAMQELPLNVWIPKFKFEFTSHLENTLRELGIRDIFDNTALLTGIAKTKRASKHLQVSDVMHKTGIEVNENGTIAYAATEIQIGNKIEEGTFYANQPFVFYIEDETTGTILYVGLVRNPLNETGTTGKIQQELPSRFNLNATTVTPSPAATGTEDRYGFFNIDLLQRVNEDNEGNLILSPASAKVALTSLVEGTGGQTRQELLAALRLPPDEFTIRRITRRTLMSLKSYQNGTEIDVATRLWINPMIRTSPGYTSALYNNYGTDIQQLNFGDANVAANRINAWVRENTKNNIKSIIQPGTVSADTQILLTSVLYFKGQWMKSFDKDATRTRCFRVPVLGCKDVPMMESTSQYRYAYVASLDADVVEIPYSNGRTSMLIFLPFHEESDPYLQILSKDLSYVTMRTLLSSLNETELVLSIPRFNIESKLNLASPLMRMGVLDIFGTRANFTGFIHNDYLRIGNIIQNAKIEVNEEGTIAVAATELTIVPLMGNTAIFIANRPFIFAIVDLNTTETLFAGRVMDPSMSNSGNF</sequence>
<evidence type="ECO:0000256" key="4">
    <source>
        <dbReference type="ARBA" id="ARBA00022690"/>
    </source>
</evidence>
<dbReference type="Proteomes" id="UP000000311">
    <property type="component" value="Unassembled WGS sequence"/>
</dbReference>
<evidence type="ECO:0000256" key="9">
    <source>
        <dbReference type="SAM" id="SignalP"/>
    </source>
</evidence>
<dbReference type="KEGG" id="cfo:105253636"/>
<feature type="signal peptide" evidence="9">
    <location>
        <begin position="1"/>
        <end position="23"/>
    </location>
</feature>
<dbReference type="Pfam" id="PF00079">
    <property type="entry name" value="Serpin"/>
    <property type="match status" value="2"/>
</dbReference>
<evidence type="ECO:0000259" key="10">
    <source>
        <dbReference type="SMART" id="SM00093"/>
    </source>
</evidence>
<comment type="similarity">
    <text evidence="2 8">Belongs to the serpin family.</text>
</comment>
<dbReference type="GO" id="GO:0005615">
    <property type="term" value="C:extracellular space"/>
    <property type="evidence" value="ECO:0007669"/>
    <property type="project" value="InterPro"/>
</dbReference>
<keyword evidence="3" id="KW-0964">Secreted</keyword>
<keyword evidence="12" id="KW-1185">Reference proteome</keyword>
<protein>
    <submittedName>
        <fullName evidence="11">Plasminogen activator inhibitor 1</fullName>
    </submittedName>
</protein>
<dbReference type="InterPro" id="IPR042178">
    <property type="entry name" value="Serpin_sf_1"/>
</dbReference>
<organism evidence="12">
    <name type="scientific">Camponotus floridanus</name>
    <name type="common">Florida carpenter ant</name>
    <dbReference type="NCBI Taxonomy" id="104421"/>
    <lineage>
        <taxon>Eukaryota</taxon>
        <taxon>Metazoa</taxon>
        <taxon>Ecdysozoa</taxon>
        <taxon>Arthropoda</taxon>
        <taxon>Hexapoda</taxon>
        <taxon>Insecta</taxon>
        <taxon>Pterygota</taxon>
        <taxon>Neoptera</taxon>
        <taxon>Endopterygota</taxon>
        <taxon>Hymenoptera</taxon>
        <taxon>Apocrita</taxon>
        <taxon>Aculeata</taxon>
        <taxon>Formicoidea</taxon>
        <taxon>Formicidae</taxon>
        <taxon>Formicinae</taxon>
        <taxon>Camponotus</taxon>
    </lineage>
</organism>
<evidence type="ECO:0000256" key="1">
    <source>
        <dbReference type="ARBA" id="ARBA00004613"/>
    </source>
</evidence>
<evidence type="ECO:0000256" key="6">
    <source>
        <dbReference type="ARBA" id="ARBA00022900"/>
    </source>
</evidence>
<dbReference type="Gene3D" id="3.30.497.10">
    <property type="entry name" value="Antithrombin, subunit I, domain 2"/>
    <property type="match status" value="2"/>
</dbReference>
<keyword evidence="7" id="KW-0325">Glycoprotein</keyword>
<dbReference type="SMART" id="SM00093">
    <property type="entry name" value="SERPIN"/>
    <property type="match status" value="2"/>
</dbReference>
<gene>
    <name evidence="11" type="ORF">EAG_06984</name>
</gene>
<keyword evidence="6" id="KW-0722">Serine protease inhibitor</keyword>
<dbReference type="InterPro" id="IPR036186">
    <property type="entry name" value="Serpin_sf"/>
</dbReference>
<dbReference type="InterPro" id="IPR000215">
    <property type="entry name" value="Serpin_fam"/>
</dbReference>
<name>E2AL14_CAMFO</name>
<dbReference type="InterPro" id="IPR023795">
    <property type="entry name" value="Serpin_CS"/>
</dbReference>
<dbReference type="AlphaFoldDB" id="E2AL14"/>
<dbReference type="Gene3D" id="2.30.39.10">
    <property type="entry name" value="Alpha-1-antitrypsin, domain 1"/>
    <property type="match status" value="2"/>
</dbReference>